<dbReference type="EMBL" id="AMCI01005484">
    <property type="protein sequence ID" value="EJW96062.1"/>
    <property type="molecule type" value="Genomic_DNA"/>
</dbReference>
<dbReference type="AlphaFoldDB" id="J9G2Q1"/>
<gene>
    <name evidence="1" type="ORF">EVA_15831</name>
</gene>
<organism evidence="1">
    <name type="scientific">gut metagenome</name>
    <dbReference type="NCBI Taxonomy" id="749906"/>
    <lineage>
        <taxon>unclassified sequences</taxon>
        <taxon>metagenomes</taxon>
        <taxon>organismal metagenomes</taxon>
    </lineage>
</organism>
<reference evidence="1" key="1">
    <citation type="journal article" date="2012" name="PLoS ONE">
        <title>Gene sets for utilization of primary and secondary nutrition supplies in the distal gut of endangered iberian lynx.</title>
        <authorList>
            <person name="Alcaide M."/>
            <person name="Messina E."/>
            <person name="Richter M."/>
            <person name="Bargiela R."/>
            <person name="Peplies J."/>
            <person name="Huws S.A."/>
            <person name="Newbold C.J."/>
            <person name="Golyshin P.N."/>
            <person name="Simon M.A."/>
            <person name="Lopez G."/>
            <person name="Yakimov M.M."/>
            <person name="Ferrer M."/>
        </authorList>
    </citation>
    <scope>NUCLEOTIDE SEQUENCE</scope>
</reference>
<accession>J9G2Q1</accession>
<proteinExistence type="predicted"/>
<sequence length="76" mass="8509">MFSSIHLFAFSGDFFQPDAQVDTNSTIDVPFPAIAFSKALRSAFFAFFTAAAVWTLWRVTRHVPSSCANRSQIFRG</sequence>
<protein>
    <submittedName>
        <fullName evidence="1">Uncharacterized protein</fullName>
    </submittedName>
</protein>
<comment type="caution">
    <text evidence="1">The sequence shown here is derived from an EMBL/GenBank/DDBJ whole genome shotgun (WGS) entry which is preliminary data.</text>
</comment>
<name>J9G2Q1_9ZZZZ</name>
<evidence type="ECO:0000313" key="1">
    <source>
        <dbReference type="EMBL" id="EJW96062.1"/>
    </source>
</evidence>